<sequence>MEFEVSYNLENAQQFWTELDDILSVKCDTHELIDNVLRSFLAFTTRFKDDYLRTEQEIAHCSYRLLASPIFGTHADYVRHQVAYALLQEDEGPSLNLIAAILLYEGRVHEETFELLQQVGAFPRLVELIQAWGEDPVLHRALLDLMYEMSRIQRLTWEDLSAVTDAFVIFLFGITESLSSDVTDPYHYPVIRVLLVLNEQYIVSANVTPTHPTPLTNRVLKALSTNLSSYKTFGENLILLLNRESETSLQLLILKLLYMLFSSSATAEYFYTNDLHVLLDVILRNLLDLPAEEPAMQALRHTYLRVLFPLLANSQLRRPGMAYKQPEIRQVLRFLAAAPSADTARHFAPADPTTVRLAARCCAVDWIRGPDDALIPPVPAPAPAPEPTTMPEAATVPETSSKPPDPTITITTATPFSTPQTAPTPPAPRSRRRAAPRAPPARTPRKTAPTPGSPLSSAANSAPGSPTRSTASPSGIASGTASPHRRKTSGEKRDSGDGRREVAYRTLGMSLPTGAESGASVAAVAGHMERPGVKTPSRGGRGG</sequence>
<dbReference type="Proteomes" id="UP000799640">
    <property type="component" value="Unassembled WGS sequence"/>
</dbReference>
<protein>
    <recommendedName>
        <fullName evidence="2">SPIN90/Ldb17 leucine-rich domain-containing protein</fullName>
    </recommendedName>
</protein>
<feature type="compositionally biased region" description="Low complexity" evidence="1">
    <location>
        <begin position="514"/>
        <end position="526"/>
    </location>
</feature>
<dbReference type="OrthoDB" id="445362at2759"/>
<evidence type="ECO:0000259" key="2">
    <source>
        <dbReference type="Pfam" id="PF09431"/>
    </source>
</evidence>
<organism evidence="3 4">
    <name type="scientific">Trichodelitschia bisporula</name>
    <dbReference type="NCBI Taxonomy" id="703511"/>
    <lineage>
        <taxon>Eukaryota</taxon>
        <taxon>Fungi</taxon>
        <taxon>Dikarya</taxon>
        <taxon>Ascomycota</taxon>
        <taxon>Pezizomycotina</taxon>
        <taxon>Dothideomycetes</taxon>
        <taxon>Dothideomycetes incertae sedis</taxon>
        <taxon>Phaeotrichales</taxon>
        <taxon>Phaeotrichaceae</taxon>
        <taxon>Trichodelitschia</taxon>
    </lineage>
</organism>
<reference evidence="3" key="1">
    <citation type="journal article" date="2020" name="Stud. Mycol.">
        <title>101 Dothideomycetes genomes: a test case for predicting lifestyles and emergence of pathogens.</title>
        <authorList>
            <person name="Haridas S."/>
            <person name="Albert R."/>
            <person name="Binder M."/>
            <person name="Bloem J."/>
            <person name="Labutti K."/>
            <person name="Salamov A."/>
            <person name="Andreopoulos B."/>
            <person name="Baker S."/>
            <person name="Barry K."/>
            <person name="Bills G."/>
            <person name="Bluhm B."/>
            <person name="Cannon C."/>
            <person name="Castanera R."/>
            <person name="Culley D."/>
            <person name="Daum C."/>
            <person name="Ezra D."/>
            <person name="Gonzalez J."/>
            <person name="Henrissat B."/>
            <person name="Kuo A."/>
            <person name="Liang C."/>
            <person name="Lipzen A."/>
            <person name="Lutzoni F."/>
            <person name="Magnuson J."/>
            <person name="Mondo S."/>
            <person name="Nolan M."/>
            <person name="Ohm R."/>
            <person name="Pangilinan J."/>
            <person name="Park H.-J."/>
            <person name="Ramirez L."/>
            <person name="Alfaro M."/>
            <person name="Sun H."/>
            <person name="Tritt A."/>
            <person name="Yoshinaga Y."/>
            <person name="Zwiers L.-H."/>
            <person name="Turgeon B."/>
            <person name="Goodwin S."/>
            <person name="Spatafora J."/>
            <person name="Crous P."/>
            <person name="Grigoriev I."/>
        </authorList>
    </citation>
    <scope>NUCLEOTIDE SEQUENCE</scope>
    <source>
        <strain evidence="3">CBS 262.69</strain>
    </source>
</reference>
<feature type="region of interest" description="Disordered" evidence="1">
    <location>
        <begin position="373"/>
        <end position="543"/>
    </location>
</feature>
<evidence type="ECO:0000313" key="3">
    <source>
        <dbReference type="EMBL" id="KAF2400029.1"/>
    </source>
</evidence>
<accession>A0A6G1HW33</accession>
<dbReference type="Pfam" id="PF09431">
    <property type="entry name" value="SPIN90_LRD"/>
    <property type="match status" value="1"/>
</dbReference>
<dbReference type="GO" id="GO:0006897">
    <property type="term" value="P:endocytosis"/>
    <property type="evidence" value="ECO:0007669"/>
    <property type="project" value="TreeGrafter"/>
</dbReference>
<evidence type="ECO:0000313" key="4">
    <source>
        <dbReference type="Proteomes" id="UP000799640"/>
    </source>
</evidence>
<dbReference type="AlphaFoldDB" id="A0A6G1HW33"/>
<evidence type="ECO:0000256" key="1">
    <source>
        <dbReference type="SAM" id="MobiDB-lite"/>
    </source>
</evidence>
<dbReference type="GO" id="GO:0030479">
    <property type="term" value="C:actin cortical patch"/>
    <property type="evidence" value="ECO:0007669"/>
    <property type="project" value="TreeGrafter"/>
</dbReference>
<dbReference type="GO" id="GO:0071933">
    <property type="term" value="F:Arp2/3 complex binding"/>
    <property type="evidence" value="ECO:0007669"/>
    <property type="project" value="TreeGrafter"/>
</dbReference>
<feature type="compositionally biased region" description="Basic and acidic residues" evidence="1">
    <location>
        <begin position="488"/>
        <end position="503"/>
    </location>
</feature>
<keyword evidence="4" id="KW-1185">Reference proteome</keyword>
<dbReference type="PANTHER" id="PTHR13357:SF1">
    <property type="entry name" value="NCK-INTERACTING PROTEIN WITH SH3 DOMAIN"/>
    <property type="match status" value="1"/>
</dbReference>
<dbReference type="InterPro" id="IPR018556">
    <property type="entry name" value="SPIN90/Ldb17_LRD"/>
</dbReference>
<dbReference type="InterPro" id="IPR030125">
    <property type="entry name" value="SPIN90/Ldb17"/>
</dbReference>
<name>A0A6G1HW33_9PEZI</name>
<feature type="compositionally biased region" description="Polar residues" evidence="1">
    <location>
        <begin position="453"/>
        <end position="481"/>
    </location>
</feature>
<dbReference type="PANTHER" id="PTHR13357">
    <property type="entry name" value="SH3 ADAPTER PROTEIN SPIN90 NCK INTERACTING PROTEIN WITH SH3 DOMAIN"/>
    <property type="match status" value="1"/>
</dbReference>
<dbReference type="GO" id="GO:0000147">
    <property type="term" value="P:actin cortical patch assembly"/>
    <property type="evidence" value="ECO:0007669"/>
    <property type="project" value="TreeGrafter"/>
</dbReference>
<dbReference type="GO" id="GO:0051666">
    <property type="term" value="P:actin cortical patch localization"/>
    <property type="evidence" value="ECO:0007669"/>
    <property type="project" value="TreeGrafter"/>
</dbReference>
<feature type="compositionally biased region" description="Low complexity" evidence="1">
    <location>
        <begin position="389"/>
        <end position="421"/>
    </location>
</feature>
<feature type="domain" description="SPIN90/Ldb17 leucine-rich" evidence="2">
    <location>
        <begin position="184"/>
        <end position="327"/>
    </location>
</feature>
<feature type="compositionally biased region" description="Pro residues" evidence="1">
    <location>
        <begin position="376"/>
        <end position="388"/>
    </location>
</feature>
<gene>
    <name evidence="3" type="ORF">EJ06DRAFT_530795</name>
</gene>
<dbReference type="EMBL" id="ML996696">
    <property type="protein sequence ID" value="KAF2400029.1"/>
    <property type="molecule type" value="Genomic_DNA"/>
</dbReference>
<proteinExistence type="predicted"/>